<dbReference type="STRING" id="1760988.SAMN02949497_1344"/>
<accession>A0A1Y6D0F7</accession>
<evidence type="ECO:0000313" key="6">
    <source>
        <dbReference type="Proteomes" id="UP000192923"/>
    </source>
</evidence>
<keyword evidence="2" id="KW-0378">Hydrolase</keyword>
<gene>
    <name evidence="5" type="ORF">SAMN02949497_1344</name>
</gene>
<dbReference type="OrthoDB" id="9780884at2"/>
<organism evidence="5 6">
    <name type="scientific">Methylomagnum ishizawai</name>
    <dbReference type="NCBI Taxonomy" id="1760988"/>
    <lineage>
        <taxon>Bacteria</taxon>
        <taxon>Pseudomonadati</taxon>
        <taxon>Pseudomonadota</taxon>
        <taxon>Gammaproteobacteria</taxon>
        <taxon>Methylococcales</taxon>
        <taxon>Methylococcaceae</taxon>
        <taxon>Methylomagnum</taxon>
    </lineage>
</organism>
<sequence length="336" mass="37447">MLPQPIAPGSTARPPHPPHRCPPLDPQTQARLRQRVQPCHLSQRLGIEQDCEARVFGQGRTWFHIENWYSVHGLMRHALRLLGLHRRGRANARRIVVRHHDFHLPRLPPAFEGYTLLHISDPHLDLRGDFPDALIDALGRAGRYDLCVLTGDYRARTFGPYQDALAAMARVVPHIHSPIYGILGNHDTIRMVPGLEDLGIRLLLNEAVALRRDGAAIYLAGIDDPHYYRADNLEKAVEGIPEDAVSILLSHSPEMYRHAAYAGCGAMLSGHTHGGQICLPGGIALLLNANAPRRFCHGPWRYQDLRGYTSAGSGASIVDVRLNCPPEITLHRLRRA</sequence>
<evidence type="ECO:0000256" key="3">
    <source>
        <dbReference type="SAM" id="MobiDB-lite"/>
    </source>
</evidence>
<evidence type="ECO:0000256" key="1">
    <source>
        <dbReference type="ARBA" id="ARBA00022723"/>
    </source>
</evidence>
<dbReference type="GO" id="GO:0046872">
    <property type="term" value="F:metal ion binding"/>
    <property type="evidence" value="ECO:0007669"/>
    <property type="project" value="UniProtKB-KW"/>
</dbReference>
<dbReference type="AlphaFoldDB" id="A0A1Y6D0F7"/>
<dbReference type="GO" id="GO:0016020">
    <property type="term" value="C:membrane"/>
    <property type="evidence" value="ECO:0007669"/>
    <property type="project" value="GOC"/>
</dbReference>
<dbReference type="GO" id="GO:0009245">
    <property type="term" value="P:lipid A biosynthetic process"/>
    <property type="evidence" value="ECO:0007669"/>
    <property type="project" value="TreeGrafter"/>
</dbReference>
<dbReference type="InterPro" id="IPR004843">
    <property type="entry name" value="Calcineurin-like_PHP"/>
</dbReference>
<dbReference type="Proteomes" id="UP000192923">
    <property type="component" value="Unassembled WGS sequence"/>
</dbReference>
<dbReference type="PANTHER" id="PTHR31302:SF31">
    <property type="entry name" value="PHOSPHODIESTERASE YAEI"/>
    <property type="match status" value="1"/>
</dbReference>
<keyword evidence="1" id="KW-0479">Metal-binding</keyword>
<keyword evidence="6" id="KW-1185">Reference proteome</keyword>
<feature type="region of interest" description="Disordered" evidence="3">
    <location>
        <begin position="1"/>
        <end position="26"/>
    </location>
</feature>
<dbReference type="PANTHER" id="PTHR31302">
    <property type="entry name" value="TRANSMEMBRANE PROTEIN WITH METALLOPHOSPHOESTERASE DOMAIN-RELATED"/>
    <property type="match status" value="1"/>
</dbReference>
<dbReference type="Pfam" id="PF00149">
    <property type="entry name" value="Metallophos"/>
    <property type="match status" value="1"/>
</dbReference>
<feature type="domain" description="Calcineurin-like phosphoesterase" evidence="4">
    <location>
        <begin position="115"/>
        <end position="273"/>
    </location>
</feature>
<evidence type="ECO:0000259" key="4">
    <source>
        <dbReference type="Pfam" id="PF00149"/>
    </source>
</evidence>
<name>A0A1Y6D0F7_9GAMM</name>
<evidence type="ECO:0000313" key="5">
    <source>
        <dbReference type="EMBL" id="SMF94042.1"/>
    </source>
</evidence>
<dbReference type="RefSeq" id="WP_085211079.1">
    <property type="nucleotide sequence ID" value="NZ_FXAM01000001.1"/>
</dbReference>
<dbReference type="InterPro" id="IPR029052">
    <property type="entry name" value="Metallo-depent_PP-like"/>
</dbReference>
<dbReference type="GO" id="GO:0008758">
    <property type="term" value="F:UDP-2,3-diacylglucosamine hydrolase activity"/>
    <property type="evidence" value="ECO:0007669"/>
    <property type="project" value="TreeGrafter"/>
</dbReference>
<proteinExistence type="predicted"/>
<dbReference type="Gene3D" id="3.60.21.10">
    <property type="match status" value="1"/>
</dbReference>
<evidence type="ECO:0000256" key="2">
    <source>
        <dbReference type="ARBA" id="ARBA00022801"/>
    </source>
</evidence>
<dbReference type="EMBL" id="FXAM01000001">
    <property type="protein sequence ID" value="SMF94042.1"/>
    <property type="molecule type" value="Genomic_DNA"/>
</dbReference>
<dbReference type="InterPro" id="IPR051158">
    <property type="entry name" value="Metallophosphoesterase_sf"/>
</dbReference>
<reference evidence="5 6" key="1">
    <citation type="submission" date="2016-12" db="EMBL/GenBank/DDBJ databases">
        <authorList>
            <person name="Song W.-J."/>
            <person name="Kurnit D.M."/>
        </authorList>
    </citation>
    <scope>NUCLEOTIDE SEQUENCE [LARGE SCALE GENOMIC DNA]</scope>
    <source>
        <strain evidence="5 6">175</strain>
    </source>
</reference>
<protein>
    <recommendedName>
        <fullName evidence="4">Calcineurin-like phosphoesterase domain-containing protein</fullName>
    </recommendedName>
</protein>
<dbReference type="SUPFAM" id="SSF56300">
    <property type="entry name" value="Metallo-dependent phosphatases"/>
    <property type="match status" value="1"/>
</dbReference>